<dbReference type="RefSeq" id="WP_189555856.1">
    <property type="nucleotide sequence ID" value="NZ_BMTU01000001.1"/>
</dbReference>
<dbReference type="AlphaFoldDB" id="A0A918BF42"/>
<comment type="caution">
    <text evidence="3">The sequence shown here is derived from an EMBL/GenBank/DDBJ whole genome shotgun (WGS) entry which is preliminary data.</text>
</comment>
<feature type="compositionally biased region" description="Low complexity" evidence="1">
    <location>
        <begin position="80"/>
        <end position="95"/>
    </location>
</feature>
<protein>
    <submittedName>
        <fullName evidence="3">Uncharacterized protein</fullName>
    </submittedName>
</protein>
<gene>
    <name evidence="3" type="ORF">GCM10010280_08520</name>
</gene>
<proteinExistence type="predicted"/>
<sequence length="327" mass="32566">MTAHDESRDPSREGPGPEYDGMDALMAALLDEPLPEPARRDPEFLAERDAAVADLAVLRERLTAIGDALAGPPGAGPAGSGETAARPDTGAADAAPRPPADPASGSRDTPAPSAGPLPRPGDGRGNDGGDRPDTGAAPGRDPAPRLPGASPGRGGARPRTAGGTRGPHRRRTAKAVLGGLVAAAAAGLVLGTGWLVTQGGGADGSTAQGAAADSKEAGGVAFGSPRYLACARLVAEGTVTAVERVPGAAGVERVTLRADRYYKGEGEVTFLRDTAGASPLRPGDRVLVGLPSGGEHPDAVVVGEPDIAPERARITASLPASRTLTCG</sequence>
<feature type="compositionally biased region" description="Basic and acidic residues" evidence="1">
    <location>
        <begin position="121"/>
        <end position="133"/>
    </location>
</feature>
<keyword evidence="2" id="KW-0472">Membrane</keyword>
<dbReference type="Proteomes" id="UP000656732">
    <property type="component" value="Unassembled WGS sequence"/>
</dbReference>
<evidence type="ECO:0000313" key="4">
    <source>
        <dbReference type="Proteomes" id="UP000656732"/>
    </source>
</evidence>
<evidence type="ECO:0000313" key="3">
    <source>
        <dbReference type="EMBL" id="GGQ64273.1"/>
    </source>
</evidence>
<keyword evidence="2" id="KW-0812">Transmembrane</keyword>
<reference evidence="3" key="1">
    <citation type="journal article" date="2014" name="Int. J. Syst. Evol. Microbiol.">
        <title>Complete genome sequence of Corynebacterium casei LMG S-19264T (=DSM 44701T), isolated from a smear-ripened cheese.</title>
        <authorList>
            <consortium name="US DOE Joint Genome Institute (JGI-PGF)"/>
            <person name="Walter F."/>
            <person name="Albersmeier A."/>
            <person name="Kalinowski J."/>
            <person name="Ruckert C."/>
        </authorList>
    </citation>
    <scope>NUCLEOTIDE SEQUENCE</scope>
    <source>
        <strain evidence="3">JCM 4403</strain>
    </source>
</reference>
<dbReference type="EMBL" id="BMTU01000001">
    <property type="protein sequence ID" value="GGQ64273.1"/>
    <property type="molecule type" value="Genomic_DNA"/>
</dbReference>
<feature type="compositionally biased region" description="Basic and acidic residues" evidence="1">
    <location>
        <begin position="1"/>
        <end position="12"/>
    </location>
</feature>
<reference evidence="3" key="2">
    <citation type="submission" date="2020-09" db="EMBL/GenBank/DDBJ databases">
        <authorList>
            <person name="Sun Q."/>
            <person name="Ohkuma M."/>
        </authorList>
    </citation>
    <scope>NUCLEOTIDE SEQUENCE</scope>
    <source>
        <strain evidence="3">JCM 4403</strain>
    </source>
</reference>
<name>A0A918BF42_9ACTN</name>
<organism evidence="3 4">
    <name type="scientific">Streptomyces pilosus</name>
    <dbReference type="NCBI Taxonomy" id="28893"/>
    <lineage>
        <taxon>Bacteria</taxon>
        <taxon>Bacillati</taxon>
        <taxon>Actinomycetota</taxon>
        <taxon>Actinomycetes</taxon>
        <taxon>Kitasatosporales</taxon>
        <taxon>Streptomycetaceae</taxon>
        <taxon>Streptomyces</taxon>
    </lineage>
</organism>
<evidence type="ECO:0000256" key="1">
    <source>
        <dbReference type="SAM" id="MobiDB-lite"/>
    </source>
</evidence>
<evidence type="ECO:0000256" key="2">
    <source>
        <dbReference type="SAM" id="Phobius"/>
    </source>
</evidence>
<keyword evidence="4" id="KW-1185">Reference proteome</keyword>
<feature type="transmembrane region" description="Helical" evidence="2">
    <location>
        <begin position="175"/>
        <end position="196"/>
    </location>
</feature>
<feature type="region of interest" description="Disordered" evidence="1">
    <location>
        <begin position="67"/>
        <end position="170"/>
    </location>
</feature>
<feature type="region of interest" description="Disordered" evidence="1">
    <location>
        <begin position="1"/>
        <end position="22"/>
    </location>
</feature>
<keyword evidence="2" id="KW-1133">Transmembrane helix</keyword>
<accession>A0A918BF42</accession>